<feature type="binding site" evidence="6">
    <location>
        <position position="113"/>
    </location>
    <ligand>
        <name>Zn(2+)</name>
        <dbReference type="ChEBI" id="CHEBI:29105"/>
    </ligand>
</feature>
<evidence type="ECO:0000256" key="4">
    <source>
        <dbReference type="ARBA" id="ARBA00022989"/>
    </source>
</evidence>
<feature type="transmembrane region" description="Helical" evidence="7">
    <location>
        <begin position="209"/>
        <end position="227"/>
    </location>
</feature>
<dbReference type="PANTHER" id="PTHR20855">
    <property type="entry name" value="ADIPOR/PROGESTIN RECEPTOR-RELATED"/>
    <property type="match status" value="1"/>
</dbReference>
<dbReference type="PANTHER" id="PTHR20855:SF129">
    <property type="entry name" value="HEMOLYSIN-3 HOMOLOG"/>
    <property type="match status" value="1"/>
</dbReference>
<proteinExistence type="inferred from homology"/>
<dbReference type="eggNOG" id="COG1272">
    <property type="taxonomic scope" value="Bacteria"/>
</dbReference>
<comment type="caution">
    <text evidence="8">The sequence shown here is derived from an EMBL/GenBank/DDBJ whole genome shotgun (WGS) entry which is preliminary data.</text>
</comment>
<dbReference type="InterPro" id="IPR005744">
    <property type="entry name" value="Hy-lIII"/>
</dbReference>
<reference evidence="8 9" key="1">
    <citation type="submission" date="2012-12" db="EMBL/GenBank/DDBJ databases">
        <title>Genome assembly of Fulvivirga imtechensis AK7.</title>
        <authorList>
            <person name="Nupur N."/>
            <person name="Khatri I."/>
            <person name="Kumar R."/>
            <person name="Subramanian S."/>
            <person name="Pinnaka A."/>
        </authorList>
    </citation>
    <scope>NUCLEOTIDE SEQUENCE [LARGE SCALE GENOMIC DNA]</scope>
    <source>
        <strain evidence="8 9">AK7</strain>
    </source>
</reference>
<dbReference type="Proteomes" id="UP000011135">
    <property type="component" value="Unassembled WGS sequence"/>
</dbReference>
<feature type="binding site" evidence="6">
    <location>
        <position position="235"/>
    </location>
    <ligand>
        <name>Zn(2+)</name>
        <dbReference type="ChEBI" id="CHEBI:29105"/>
    </ligand>
</feature>
<evidence type="ECO:0000256" key="5">
    <source>
        <dbReference type="ARBA" id="ARBA00023136"/>
    </source>
</evidence>
<dbReference type="InterPro" id="IPR004254">
    <property type="entry name" value="AdipoR/HlyIII-related"/>
</dbReference>
<organism evidence="8 9">
    <name type="scientific">Fulvivirga imtechensis AK7</name>
    <dbReference type="NCBI Taxonomy" id="1237149"/>
    <lineage>
        <taxon>Bacteria</taxon>
        <taxon>Pseudomonadati</taxon>
        <taxon>Bacteroidota</taxon>
        <taxon>Cytophagia</taxon>
        <taxon>Cytophagales</taxon>
        <taxon>Fulvivirgaceae</taxon>
        <taxon>Fulvivirga</taxon>
    </lineage>
</organism>
<keyword evidence="6" id="KW-0862">Zinc</keyword>
<comment type="similarity">
    <text evidence="2">Belongs to the UPF0073 (Hly-III) family.</text>
</comment>
<keyword evidence="9" id="KW-1185">Reference proteome</keyword>
<evidence type="ECO:0000313" key="8">
    <source>
        <dbReference type="EMBL" id="ELR71623.1"/>
    </source>
</evidence>
<dbReference type="GO" id="GO:0046872">
    <property type="term" value="F:metal ion binding"/>
    <property type="evidence" value="ECO:0007669"/>
    <property type="project" value="UniProtKB-KW"/>
</dbReference>
<keyword evidence="3 7" id="KW-0812">Transmembrane</keyword>
<feature type="transmembrane region" description="Helical" evidence="7">
    <location>
        <begin position="236"/>
        <end position="256"/>
    </location>
</feature>
<dbReference type="GO" id="GO:0012505">
    <property type="term" value="C:endomembrane system"/>
    <property type="evidence" value="ECO:0007669"/>
    <property type="project" value="UniProtKB-SubCell"/>
</dbReference>
<dbReference type="STRING" id="1237149.C900_02431"/>
<evidence type="ECO:0000256" key="7">
    <source>
        <dbReference type="SAM" id="Phobius"/>
    </source>
</evidence>
<feature type="transmembrane region" description="Helical" evidence="7">
    <location>
        <begin position="154"/>
        <end position="173"/>
    </location>
</feature>
<feature type="binding site" evidence="6">
    <location>
        <position position="239"/>
    </location>
    <ligand>
        <name>Zn(2+)</name>
        <dbReference type="ChEBI" id="CHEBI:29105"/>
    </ligand>
</feature>
<dbReference type="PATRIC" id="fig|1237149.3.peg.2299"/>
<comment type="subcellular location">
    <subcellularLocation>
        <location evidence="1">Endomembrane system</location>
        <topology evidence="1">Multi-pass membrane protein</topology>
    </subcellularLocation>
</comment>
<dbReference type="NCBIfam" id="TIGR01065">
    <property type="entry name" value="hlyIII"/>
    <property type="match status" value="1"/>
</dbReference>
<feature type="transmembrane region" description="Helical" evidence="7">
    <location>
        <begin position="180"/>
        <end position="197"/>
    </location>
</feature>
<accession>L8JTQ2</accession>
<keyword evidence="4 7" id="KW-1133">Transmembrane helix</keyword>
<evidence type="ECO:0000313" key="9">
    <source>
        <dbReference type="Proteomes" id="UP000011135"/>
    </source>
</evidence>
<dbReference type="AlphaFoldDB" id="L8JTQ2"/>
<feature type="transmembrane region" description="Helical" evidence="7">
    <location>
        <begin position="90"/>
        <end position="109"/>
    </location>
</feature>
<dbReference type="EMBL" id="AMZN01000036">
    <property type="protein sequence ID" value="ELR71623.1"/>
    <property type="molecule type" value="Genomic_DNA"/>
</dbReference>
<sequence>MQRLNWFCSCEREEAQHDHDHISKVANFLSLTQLVISKRTLKKSMNCKNDSPGDQKEEVINAVTHGIGTCLAMAGLVILIILAVSKGTTWHVVSFSVFGATMVLLYLVSTLYHSFTSEKLKNLFRKFDHMAIFLLIAGTYTPFCLSLPTGLLRWIILGTVWGCTLLGIILKVFFTGKKDLLSTILYLALGWLAIIVMKPLYDYMSLEGFSFLIAGGIFYTLGTIFYVKHQIRYNHGIWHLFVLSGTTFHFFSILTLL</sequence>
<gene>
    <name evidence="8" type="ORF">C900_02431</name>
</gene>
<feature type="transmembrane region" description="Helical" evidence="7">
    <location>
        <begin position="130"/>
        <end position="148"/>
    </location>
</feature>
<dbReference type="GO" id="GO:0140911">
    <property type="term" value="F:pore-forming activity"/>
    <property type="evidence" value="ECO:0007669"/>
    <property type="project" value="InterPro"/>
</dbReference>
<keyword evidence="6" id="KW-0479">Metal-binding</keyword>
<evidence type="ECO:0000256" key="2">
    <source>
        <dbReference type="ARBA" id="ARBA00008488"/>
    </source>
</evidence>
<name>L8JTQ2_9BACT</name>
<feature type="transmembrane region" description="Helical" evidence="7">
    <location>
        <begin position="62"/>
        <end position="84"/>
    </location>
</feature>
<dbReference type="GO" id="GO:0016020">
    <property type="term" value="C:membrane"/>
    <property type="evidence" value="ECO:0007669"/>
    <property type="project" value="InterPro"/>
</dbReference>
<keyword evidence="5 7" id="KW-0472">Membrane</keyword>
<evidence type="ECO:0000256" key="3">
    <source>
        <dbReference type="ARBA" id="ARBA00022692"/>
    </source>
</evidence>
<protein>
    <submittedName>
        <fullName evidence="8">Putative membrane protein hemolysin III</fullName>
    </submittedName>
</protein>
<evidence type="ECO:0000256" key="6">
    <source>
        <dbReference type="PIRSR" id="PIRSR604254-1"/>
    </source>
</evidence>
<dbReference type="Pfam" id="PF03006">
    <property type="entry name" value="HlyIII"/>
    <property type="match status" value="1"/>
</dbReference>
<evidence type="ECO:0000256" key="1">
    <source>
        <dbReference type="ARBA" id="ARBA00004127"/>
    </source>
</evidence>